<dbReference type="PANTHER" id="PTHR47406">
    <property type="entry name" value="COAGULATION FACTOR 5/8 TYPE, C-TERMINAL"/>
    <property type="match status" value="1"/>
</dbReference>
<dbReference type="PANTHER" id="PTHR47406:SF2">
    <property type="entry name" value="ALPHA GLUCURONIDASE N-TERMINAL DOMAIN-CONTAINING PROTEIN"/>
    <property type="match status" value="1"/>
</dbReference>
<dbReference type="Gene3D" id="2.60.120.260">
    <property type="entry name" value="Galactose-binding domain-like"/>
    <property type="match status" value="1"/>
</dbReference>
<dbReference type="CDD" id="cd02795">
    <property type="entry name" value="CBM6-CBM35-CBM36_like"/>
    <property type="match status" value="1"/>
</dbReference>
<dbReference type="InterPro" id="IPR029018">
    <property type="entry name" value="Hex-like_dom2"/>
</dbReference>
<keyword evidence="1" id="KW-0378">Hydrolase</keyword>
<sequence>TATGVALTSSALLAAPPGAVPSATAAPQDEADGVALVRDGAARAVIVTRPDDRDDLVLEAESGEITAPMRIVEDPDAAGGSYVDTPADGPDDGSLALTFDIATDGTYGIWARLWCETGGMDSYLVQIDDEEPFAWLDTKVSDTWAWWQVSRTVDGRTQPVEFALSAGSHTLTLITREAGARIDQVRIGSLTGGDPDDQVGAAVDTLVDCVATSTGVTLPVRASDDIDDDLPPGRVYVGWQGPGSDPEIAEHLDGLDVDGYVISPYEDTLTIVGPSDWGTRYGVYELLERHLGVRWLMPGPDGEDVPQHASITIGGPLVVDEPDFKGRSFAPLFLRTSNPSPVSPDWTSTDPQVQWATRNRTRSRTTDGGNHVLYKMFPPALYADPDKPDTFHPEYYPIVDGKTKLPALDATYGWQPRLDIPETVDVAITYALDFFADNPEAGLLSLSVNDNGGFSDTDIDPGGPNSMGFPDATASYYAWVNKVVTGIVDAQPEHADKIFPVLAYREVIDPPDFDLHPQVIPMVTRDSNPWADEALRPKLQASFTPWESKADELIWYDYASGAHFIAPRLYLHSMAEAYRWAYEHKVRYQYAAMYPSLVGEGPKTWIYAKLLWDVNADVDALVDDWCLHAVGAAAAPHLRAYFDHWERLWAGPILDTPFWATSADQIVLQYRERTSYLDLISEQDLQTCREHLEQARAKARTAPQRRRAELVLAQFAYLEASCQSYPMPVPAPETSMAALRLGKSVRRSLDSRVEAAQRRIAIGEQIEDDPVLRGRYDHRDTHYWTGHNGELFFRLVDHLSQQRSGWKRLRSQLADTANAAEAPQAARFAALALGVADGSIASSAPNGAFEESDDGTEVPPWRRIGNVEWAPDVGRDGTAGLRSWADPGTVSSADVVLPVPVSAGLVATRLWYRASGPGVSAGVMSLKYHWWTAGGDNILVCQKPMRFITDTGQDWAWVSLMDDIPASVLGQEVGQLRLVGSLIGFEGDAEIHWDDFQLYTESS</sequence>
<proteinExistence type="predicted"/>
<reference evidence="2" key="2">
    <citation type="journal article" date="2021" name="PeerJ">
        <title>Extensive microbial diversity within the chicken gut microbiome revealed by metagenomics and culture.</title>
        <authorList>
            <person name="Gilroy R."/>
            <person name="Ravi A."/>
            <person name="Getino M."/>
            <person name="Pursley I."/>
            <person name="Horton D.L."/>
            <person name="Alikhan N.F."/>
            <person name="Baker D."/>
            <person name="Gharbi K."/>
            <person name="Hall N."/>
            <person name="Watson M."/>
            <person name="Adriaenssens E.M."/>
            <person name="Foster-Nyarko E."/>
            <person name="Jarju S."/>
            <person name="Secka A."/>
            <person name="Antonio M."/>
            <person name="Oren A."/>
            <person name="Chaudhuri R.R."/>
            <person name="La Ragione R."/>
            <person name="Hildebrand F."/>
            <person name="Pallen M.J."/>
        </authorList>
    </citation>
    <scope>NUCLEOTIDE SEQUENCE</scope>
    <source>
        <strain evidence="2">ChiGjej1B1-24693</strain>
    </source>
</reference>
<dbReference type="GO" id="GO:0005975">
    <property type="term" value="P:carbohydrate metabolic process"/>
    <property type="evidence" value="ECO:0007669"/>
    <property type="project" value="UniProtKB-ARBA"/>
</dbReference>
<organism evidence="2 3">
    <name type="scientific">Candidatus Avipropionibacterium avicola</name>
    <dbReference type="NCBI Taxonomy" id="2840701"/>
    <lineage>
        <taxon>Bacteria</taxon>
        <taxon>Bacillati</taxon>
        <taxon>Actinomycetota</taxon>
        <taxon>Actinomycetes</taxon>
        <taxon>Propionibacteriales</taxon>
        <taxon>Propionibacteriaceae</taxon>
        <taxon>Propionibacteriaceae incertae sedis</taxon>
        <taxon>Candidatus Avipropionibacterium</taxon>
    </lineage>
</organism>
<accession>A0A9D1GVL9</accession>
<feature type="non-terminal residue" evidence="2">
    <location>
        <position position="1"/>
    </location>
</feature>
<name>A0A9D1GVL9_9ACTN</name>
<protein>
    <submittedName>
        <fullName evidence="2">DUF4838 domain-containing protein</fullName>
    </submittedName>
</protein>
<dbReference type="AlphaFoldDB" id="A0A9D1GVL9"/>
<comment type="caution">
    <text evidence="2">The sequence shown here is derived from an EMBL/GenBank/DDBJ whole genome shotgun (WGS) entry which is preliminary data.</text>
</comment>
<evidence type="ECO:0000313" key="2">
    <source>
        <dbReference type="EMBL" id="HIT74032.1"/>
    </source>
</evidence>
<dbReference type="GO" id="GO:0016787">
    <property type="term" value="F:hydrolase activity"/>
    <property type="evidence" value="ECO:0007669"/>
    <property type="project" value="UniProtKB-KW"/>
</dbReference>
<dbReference type="InterPro" id="IPR032287">
    <property type="entry name" value="DUF4838"/>
</dbReference>
<dbReference type="EMBL" id="DVLP01000015">
    <property type="protein sequence ID" value="HIT74032.1"/>
    <property type="molecule type" value="Genomic_DNA"/>
</dbReference>
<dbReference type="Pfam" id="PF16126">
    <property type="entry name" value="DUF4838"/>
    <property type="match status" value="1"/>
</dbReference>
<evidence type="ECO:0000313" key="3">
    <source>
        <dbReference type="Proteomes" id="UP000886842"/>
    </source>
</evidence>
<dbReference type="Proteomes" id="UP000886842">
    <property type="component" value="Unassembled WGS sequence"/>
</dbReference>
<dbReference type="Gene3D" id="3.30.379.10">
    <property type="entry name" value="Chitobiase/beta-hexosaminidase domain 2-like"/>
    <property type="match status" value="1"/>
</dbReference>
<dbReference type="SUPFAM" id="SSF49785">
    <property type="entry name" value="Galactose-binding domain-like"/>
    <property type="match status" value="1"/>
</dbReference>
<dbReference type="SUPFAM" id="SSF55545">
    <property type="entry name" value="beta-N-acetylhexosaminidase-like domain"/>
    <property type="match status" value="1"/>
</dbReference>
<reference evidence="2" key="1">
    <citation type="submission" date="2020-10" db="EMBL/GenBank/DDBJ databases">
        <authorList>
            <person name="Gilroy R."/>
        </authorList>
    </citation>
    <scope>NUCLEOTIDE SEQUENCE</scope>
    <source>
        <strain evidence="2">ChiGjej1B1-24693</strain>
    </source>
</reference>
<dbReference type="InterPro" id="IPR008979">
    <property type="entry name" value="Galactose-bd-like_sf"/>
</dbReference>
<gene>
    <name evidence="2" type="ORF">IAA98_00425</name>
</gene>
<evidence type="ECO:0000256" key="1">
    <source>
        <dbReference type="ARBA" id="ARBA00022801"/>
    </source>
</evidence>